<evidence type="ECO:0000313" key="6">
    <source>
        <dbReference type="Proteomes" id="UP000186922"/>
    </source>
</evidence>
<dbReference type="EMBL" id="BDGG01000018">
    <property type="protein sequence ID" value="GAV08584.1"/>
    <property type="molecule type" value="Genomic_DNA"/>
</dbReference>
<reference evidence="5 6" key="1">
    <citation type="journal article" date="2016" name="Nat. Commun.">
        <title>Extremotolerant tardigrade genome and improved radiotolerance of human cultured cells by tardigrade-unique protein.</title>
        <authorList>
            <person name="Hashimoto T."/>
            <person name="Horikawa D.D."/>
            <person name="Saito Y."/>
            <person name="Kuwahara H."/>
            <person name="Kozuka-Hata H."/>
            <person name="Shin-I T."/>
            <person name="Minakuchi Y."/>
            <person name="Ohishi K."/>
            <person name="Motoyama A."/>
            <person name="Aizu T."/>
            <person name="Enomoto A."/>
            <person name="Kondo K."/>
            <person name="Tanaka S."/>
            <person name="Hara Y."/>
            <person name="Koshikawa S."/>
            <person name="Sagara H."/>
            <person name="Miura T."/>
            <person name="Yokobori S."/>
            <person name="Miyagawa K."/>
            <person name="Suzuki Y."/>
            <person name="Kubo T."/>
            <person name="Oyama M."/>
            <person name="Kohara Y."/>
            <person name="Fujiyama A."/>
            <person name="Arakawa K."/>
            <person name="Katayama T."/>
            <person name="Toyoda A."/>
            <person name="Kunieda T."/>
        </authorList>
    </citation>
    <scope>NUCLEOTIDE SEQUENCE [LARGE SCALE GENOMIC DNA]</scope>
    <source>
        <strain evidence="5 6">YOKOZUNA-1</strain>
    </source>
</reference>
<dbReference type="STRING" id="947166.A0A1D1WA63"/>
<dbReference type="SUPFAM" id="SSF54928">
    <property type="entry name" value="RNA-binding domain, RBD"/>
    <property type="match status" value="1"/>
</dbReference>
<dbReference type="GO" id="GO:0008143">
    <property type="term" value="F:poly(A) binding"/>
    <property type="evidence" value="ECO:0007669"/>
    <property type="project" value="TreeGrafter"/>
</dbReference>
<feature type="region of interest" description="Disordered" evidence="3">
    <location>
        <begin position="1"/>
        <end position="94"/>
    </location>
</feature>
<accession>A0A1D1WA63</accession>
<feature type="compositionally biased region" description="Basic and acidic residues" evidence="3">
    <location>
        <begin position="116"/>
        <end position="130"/>
    </location>
</feature>
<evidence type="ECO:0000256" key="2">
    <source>
        <dbReference type="PROSITE-ProRule" id="PRU00176"/>
    </source>
</evidence>
<dbReference type="PROSITE" id="PS50102">
    <property type="entry name" value="RRM"/>
    <property type="match status" value="1"/>
</dbReference>
<feature type="compositionally biased region" description="Polar residues" evidence="3">
    <location>
        <begin position="131"/>
        <end position="148"/>
    </location>
</feature>
<dbReference type="Pfam" id="PF00076">
    <property type="entry name" value="RRM_1"/>
    <property type="match status" value="1"/>
</dbReference>
<dbReference type="PANTHER" id="PTHR23236">
    <property type="entry name" value="EUKARYOTIC TRANSLATION INITIATION FACTOR 4B/4H"/>
    <property type="match status" value="1"/>
</dbReference>
<protein>
    <recommendedName>
        <fullName evidence="4">RRM domain-containing protein</fullName>
    </recommendedName>
</protein>
<dbReference type="CDD" id="cd12306">
    <property type="entry name" value="RRM_II_PABPs"/>
    <property type="match status" value="1"/>
</dbReference>
<name>A0A1D1WA63_RAMVA</name>
<dbReference type="InterPro" id="IPR012677">
    <property type="entry name" value="Nucleotide-bd_a/b_plait_sf"/>
</dbReference>
<organism evidence="5 6">
    <name type="scientific">Ramazzottius varieornatus</name>
    <name type="common">Water bear</name>
    <name type="synonym">Tardigrade</name>
    <dbReference type="NCBI Taxonomy" id="947166"/>
    <lineage>
        <taxon>Eukaryota</taxon>
        <taxon>Metazoa</taxon>
        <taxon>Ecdysozoa</taxon>
        <taxon>Tardigrada</taxon>
        <taxon>Eutardigrada</taxon>
        <taxon>Parachela</taxon>
        <taxon>Hypsibioidea</taxon>
        <taxon>Ramazzottiidae</taxon>
        <taxon>Ramazzottius</taxon>
    </lineage>
</organism>
<evidence type="ECO:0000313" key="5">
    <source>
        <dbReference type="EMBL" id="GAV08584.1"/>
    </source>
</evidence>
<dbReference type="PANTHER" id="PTHR23236:SF12">
    <property type="entry name" value="EUKARYOTIC INITIATION FACTOR 4B-RELATED"/>
    <property type="match status" value="1"/>
</dbReference>
<dbReference type="Proteomes" id="UP000186922">
    <property type="component" value="Unassembled WGS sequence"/>
</dbReference>
<feature type="compositionally biased region" description="Acidic residues" evidence="3">
    <location>
        <begin position="39"/>
        <end position="70"/>
    </location>
</feature>
<feature type="region of interest" description="Disordered" evidence="3">
    <location>
        <begin position="116"/>
        <end position="155"/>
    </location>
</feature>
<keyword evidence="1 2" id="KW-0694">RNA-binding</keyword>
<evidence type="ECO:0000256" key="1">
    <source>
        <dbReference type="ARBA" id="ARBA00022884"/>
    </source>
</evidence>
<gene>
    <name evidence="5" type="primary">RvY_18250-1</name>
    <name evidence="5" type="synonym">RvY_18250.1</name>
    <name evidence="5" type="ORF">RvY_18250</name>
</gene>
<sequence length="299" mass="33248">MEKNGASMKMEDDESANAAVDRTDATNGALSGGIKDEPEFPEDDFGEGEEYEEEGDYGEEETYEGEEEGGEYGANEHGGEFEISAENGDFGENIEDQGEDMLEDVKLKIREMEEEAEKLRQLQSESDKPNSRASVGSTTGLPSSTAPSESEKAEVDARSVYVGQVDYNCTIEELDAHFRPCGPINRVTIMCHRHNGAPKGFAYIEFTNKESVEAAVAMNDSILRDRQLKVVAKRTNIPGMGSVTRRPARFYRGAGFQRGRRPYYRPYNPAYRGRSSYRGGYRGGGGYRRPRASRGYPVY</sequence>
<keyword evidence="6" id="KW-1185">Reference proteome</keyword>
<evidence type="ECO:0000259" key="4">
    <source>
        <dbReference type="PROSITE" id="PS50102"/>
    </source>
</evidence>
<comment type="caution">
    <text evidence="5">The sequence shown here is derived from an EMBL/GenBank/DDBJ whole genome shotgun (WGS) entry which is preliminary data.</text>
</comment>
<dbReference type="Gene3D" id="3.30.70.330">
    <property type="match status" value="1"/>
</dbReference>
<evidence type="ECO:0000256" key="3">
    <source>
        <dbReference type="SAM" id="MobiDB-lite"/>
    </source>
</evidence>
<feature type="domain" description="RRM" evidence="4">
    <location>
        <begin position="158"/>
        <end position="235"/>
    </location>
</feature>
<dbReference type="InterPro" id="IPR035979">
    <property type="entry name" value="RBD_domain_sf"/>
</dbReference>
<dbReference type="InterPro" id="IPR000504">
    <property type="entry name" value="RRM_dom"/>
</dbReference>
<dbReference type="AlphaFoldDB" id="A0A1D1WA63"/>
<dbReference type="SMART" id="SM00360">
    <property type="entry name" value="RRM"/>
    <property type="match status" value="1"/>
</dbReference>
<proteinExistence type="predicted"/>
<dbReference type="OrthoDB" id="4726at2759"/>
<feature type="region of interest" description="Disordered" evidence="3">
    <location>
        <begin position="278"/>
        <end position="299"/>
    </location>
</feature>